<dbReference type="Proteomes" id="UP000228996">
    <property type="component" value="Unassembled WGS sequence"/>
</dbReference>
<proteinExistence type="predicted"/>
<evidence type="ECO:0000313" key="1">
    <source>
        <dbReference type="EMBL" id="PIU03428.1"/>
    </source>
</evidence>
<gene>
    <name evidence="1" type="ORF">COT44_03220</name>
</gene>
<comment type="caution">
    <text evidence="1">The sequence shown here is derived from an EMBL/GenBank/DDBJ whole genome shotgun (WGS) entry which is preliminary data.</text>
</comment>
<dbReference type="AlphaFoldDB" id="A0A2M6XCL9"/>
<name>A0A2M6XCL9_9BACT</name>
<evidence type="ECO:0000313" key="2">
    <source>
        <dbReference type="Proteomes" id="UP000228996"/>
    </source>
</evidence>
<protein>
    <submittedName>
        <fullName evidence="1">Uncharacterized protein</fullName>
    </submittedName>
</protein>
<accession>A0A2M6XCL9</accession>
<dbReference type="EMBL" id="PEYO01000017">
    <property type="protein sequence ID" value="PIU03428.1"/>
    <property type="molecule type" value="Genomic_DNA"/>
</dbReference>
<sequence>MSDLPKVWLAHSYTLNKNFLPDFKQEEFERKLEKVKIFSAYIDKHVDFILEKIVHYTGLAWQSKEIPVYILFDHEKRSIAFPLIIAWKGYPEDRLLVLTHELIHIILRDSQDNIFKQNNPMTPLNNKESEAVIWLIVKQVFTDLDQARKTKFTDEYDRFSQFDEAQKEFFKLVNDFSAKWDIKQKPLKEWLQTL</sequence>
<organism evidence="1 2">
    <name type="scientific">Candidatus Shapirobacteria bacterium CG08_land_8_20_14_0_20_39_18</name>
    <dbReference type="NCBI Taxonomy" id="1974883"/>
    <lineage>
        <taxon>Bacteria</taxon>
        <taxon>Candidatus Shapironibacteriota</taxon>
    </lineage>
</organism>
<reference evidence="2" key="1">
    <citation type="submission" date="2017-09" db="EMBL/GenBank/DDBJ databases">
        <title>Depth-based differentiation of microbial function through sediment-hosted aquifers and enrichment of novel symbionts in the deep terrestrial subsurface.</title>
        <authorList>
            <person name="Probst A.J."/>
            <person name="Ladd B."/>
            <person name="Jarett J.K."/>
            <person name="Geller-Mcgrath D.E."/>
            <person name="Sieber C.M.K."/>
            <person name="Emerson J.B."/>
            <person name="Anantharaman K."/>
            <person name="Thomas B.C."/>
            <person name="Malmstrom R."/>
            <person name="Stieglmeier M."/>
            <person name="Klingl A."/>
            <person name="Woyke T."/>
            <person name="Ryan C.M."/>
            <person name="Banfield J.F."/>
        </authorList>
    </citation>
    <scope>NUCLEOTIDE SEQUENCE [LARGE SCALE GENOMIC DNA]</scope>
</reference>